<evidence type="ECO:0000256" key="2">
    <source>
        <dbReference type="ARBA" id="ARBA00020055"/>
    </source>
</evidence>
<evidence type="ECO:0000313" key="7">
    <source>
        <dbReference type="EMBL" id="OQR68800.1"/>
    </source>
</evidence>
<feature type="compositionally biased region" description="Polar residues" evidence="6">
    <location>
        <begin position="101"/>
        <end position="110"/>
    </location>
</feature>
<evidence type="ECO:0000256" key="3">
    <source>
        <dbReference type="ARBA" id="ARBA00022618"/>
    </source>
</evidence>
<evidence type="ECO:0000256" key="4">
    <source>
        <dbReference type="ARBA" id="ARBA00022776"/>
    </source>
</evidence>
<comment type="caution">
    <text evidence="7">The sequence shown here is derived from an EMBL/GenBank/DDBJ whole genome shotgun (WGS) entry which is preliminary data.</text>
</comment>
<name>A0A1V9X5C7_9ACAR</name>
<dbReference type="GO" id="GO:0060236">
    <property type="term" value="P:regulation of mitotic spindle organization"/>
    <property type="evidence" value="ECO:0007669"/>
    <property type="project" value="TreeGrafter"/>
</dbReference>
<evidence type="ECO:0000313" key="8">
    <source>
        <dbReference type="Proteomes" id="UP000192247"/>
    </source>
</evidence>
<dbReference type="GO" id="GO:0005634">
    <property type="term" value="C:nucleus"/>
    <property type="evidence" value="ECO:0007669"/>
    <property type="project" value="TreeGrafter"/>
</dbReference>
<accession>A0A1V9X5C7</accession>
<evidence type="ECO:0000256" key="6">
    <source>
        <dbReference type="SAM" id="MobiDB-lite"/>
    </source>
</evidence>
<keyword evidence="8" id="KW-1185">Reference proteome</keyword>
<evidence type="ECO:0000256" key="1">
    <source>
        <dbReference type="ARBA" id="ARBA00010963"/>
    </source>
</evidence>
<reference evidence="7 8" key="1">
    <citation type="journal article" date="2017" name="Gigascience">
        <title>Draft genome of the honey bee ectoparasitic mite, Tropilaelaps mercedesae, is shaped by the parasitic life history.</title>
        <authorList>
            <person name="Dong X."/>
            <person name="Armstrong S.D."/>
            <person name="Xia D."/>
            <person name="Makepeace B.L."/>
            <person name="Darby A.C."/>
            <person name="Kadowaki T."/>
        </authorList>
    </citation>
    <scope>NUCLEOTIDE SEQUENCE [LARGE SCALE GENOMIC DNA]</scope>
    <source>
        <strain evidence="7">Wuxi-XJTLU</strain>
    </source>
</reference>
<dbReference type="OrthoDB" id="10634946at2759"/>
<keyword evidence="4" id="KW-0498">Mitosis</keyword>
<keyword evidence="3" id="KW-0132">Cell division</keyword>
<dbReference type="GO" id="GO:0019901">
    <property type="term" value="F:protein kinase binding"/>
    <property type="evidence" value="ECO:0007669"/>
    <property type="project" value="TreeGrafter"/>
</dbReference>
<gene>
    <name evidence="7" type="ORF">BIW11_12668</name>
</gene>
<evidence type="ECO:0000256" key="5">
    <source>
        <dbReference type="ARBA" id="ARBA00023306"/>
    </source>
</evidence>
<comment type="similarity">
    <text evidence="1">Belongs to the BORA family.</text>
</comment>
<proteinExistence type="inferred from homology"/>
<dbReference type="GO" id="GO:0007088">
    <property type="term" value="P:regulation of mitotic nuclear division"/>
    <property type="evidence" value="ECO:0007669"/>
    <property type="project" value="TreeGrafter"/>
</dbReference>
<sequence>MRDENSVTTPKCNVERIHDLPLSSTMCHSSTVYLNAILHSSAGDSGVLAAEKSFPHSEANRRVVHRATPTVHKKNVCKVETKHRDAKHNDRSPNGHKNAHSNRAQQTPRSRNCFFTYGRNQGQSTPKRNMSLCPFATPDRLNEYFIPHEVFEVGSQMCVLDNKDVFSPCIEYQSTMNPTFFDTSDPAAYLPPTRTISDEEAIQRVIAEFFRDKVIVPSPSSAEGGNRMRCYLSLGSGKLPDATLSSKHLPLSACGPKLGSARNAASQTSITISPNVDLNELFAPFATYVETSPRISITDASVNSGSPSSDSICSVSRRKLFFEEDDGPVLEQGTSFPTNVEQGQGYKESVAVLQQNNNFNDTIELSLPPRITRTGCSIVTNSFTLTSPNVESSRVIYQGDDGSPISCLAGEDADEIPRGDFNIDLSPIKPINTVATQKICHGNALQVNTARIELPDNVSMTASVPPTRLSSKRFLQEDGCTIAMDQLEDPDPTSEGGAMDVTNIVSMEMSII</sequence>
<feature type="compositionally biased region" description="Basic and acidic residues" evidence="6">
    <location>
        <begin position="77"/>
        <end position="93"/>
    </location>
</feature>
<dbReference type="InterPro" id="IPR023252">
    <property type="entry name" value="Aurora_borealis_protein"/>
</dbReference>
<feature type="region of interest" description="Disordered" evidence="6">
    <location>
        <begin position="68"/>
        <end position="111"/>
    </location>
</feature>
<organism evidence="7 8">
    <name type="scientific">Tropilaelaps mercedesae</name>
    <dbReference type="NCBI Taxonomy" id="418985"/>
    <lineage>
        <taxon>Eukaryota</taxon>
        <taxon>Metazoa</taxon>
        <taxon>Ecdysozoa</taxon>
        <taxon>Arthropoda</taxon>
        <taxon>Chelicerata</taxon>
        <taxon>Arachnida</taxon>
        <taxon>Acari</taxon>
        <taxon>Parasitiformes</taxon>
        <taxon>Mesostigmata</taxon>
        <taxon>Gamasina</taxon>
        <taxon>Dermanyssoidea</taxon>
        <taxon>Laelapidae</taxon>
        <taxon>Tropilaelaps</taxon>
    </lineage>
</organism>
<dbReference type="InParanoid" id="A0A1V9X5C7"/>
<dbReference type="PANTHER" id="PTHR14728">
    <property type="entry name" value="PROTEIN AURORA BOREALIS"/>
    <property type="match status" value="1"/>
</dbReference>
<dbReference type="Pfam" id="PF15280">
    <property type="entry name" value="BORA_N"/>
    <property type="match status" value="1"/>
</dbReference>
<dbReference type="Proteomes" id="UP000192247">
    <property type="component" value="Unassembled WGS sequence"/>
</dbReference>
<dbReference type="GO" id="GO:0051301">
    <property type="term" value="P:cell division"/>
    <property type="evidence" value="ECO:0007669"/>
    <property type="project" value="UniProtKB-KW"/>
</dbReference>
<dbReference type="PANTHER" id="PTHR14728:SF2">
    <property type="entry name" value="PROTEIN AURORA BOREALIS"/>
    <property type="match status" value="1"/>
</dbReference>
<protein>
    <recommendedName>
        <fullName evidence="2">Protein aurora borealis</fullName>
    </recommendedName>
</protein>
<dbReference type="GO" id="GO:0005737">
    <property type="term" value="C:cytoplasm"/>
    <property type="evidence" value="ECO:0007669"/>
    <property type="project" value="TreeGrafter"/>
</dbReference>
<dbReference type="AlphaFoldDB" id="A0A1V9X5C7"/>
<keyword evidence="5" id="KW-0131">Cell cycle</keyword>
<dbReference type="EMBL" id="MNPL01023320">
    <property type="protein sequence ID" value="OQR68800.1"/>
    <property type="molecule type" value="Genomic_DNA"/>
</dbReference>